<dbReference type="SMART" id="SM00028">
    <property type="entry name" value="TPR"/>
    <property type="match status" value="2"/>
</dbReference>
<dbReference type="SUPFAM" id="SSF48452">
    <property type="entry name" value="TPR-like"/>
    <property type="match status" value="1"/>
</dbReference>
<keyword evidence="2" id="KW-0802">TPR repeat</keyword>
<dbReference type="OrthoDB" id="1898560at2759"/>
<organism evidence="6 7">
    <name type="scientific">Pelagomonas calceolata</name>
    <dbReference type="NCBI Taxonomy" id="35677"/>
    <lineage>
        <taxon>Eukaryota</taxon>
        <taxon>Sar</taxon>
        <taxon>Stramenopiles</taxon>
        <taxon>Ochrophyta</taxon>
        <taxon>Pelagophyceae</taxon>
        <taxon>Pelagomonadales</taxon>
        <taxon>Pelagomonadaceae</taxon>
        <taxon>Pelagomonas</taxon>
    </lineage>
</organism>
<protein>
    <recommendedName>
        <fullName evidence="8">CS domain-containing protein</fullName>
    </recommendedName>
</protein>
<dbReference type="InterPro" id="IPR019734">
    <property type="entry name" value="TPR_rpt"/>
</dbReference>
<dbReference type="CDD" id="cd06466">
    <property type="entry name" value="p23_CS_SGT1_like"/>
    <property type="match status" value="1"/>
</dbReference>
<dbReference type="PROSITE" id="PS50005">
    <property type="entry name" value="TPR"/>
    <property type="match status" value="1"/>
</dbReference>
<dbReference type="Pfam" id="PF05002">
    <property type="entry name" value="SGS"/>
    <property type="match status" value="1"/>
</dbReference>
<comment type="similarity">
    <text evidence="1">Belongs to the SGT1 family.</text>
</comment>
<evidence type="ECO:0000259" key="5">
    <source>
        <dbReference type="PROSITE" id="PS51203"/>
    </source>
</evidence>
<dbReference type="AlphaFoldDB" id="A0A8J2WKE2"/>
<dbReference type="Gene3D" id="1.25.40.10">
    <property type="entry name" value="Tetratricopeptide repeat domain"/>
    <property type="match status" value="1"/>
</dbReference>
<feature type="domain" description="CS" evidence="5">
    <location>
        <begin position="154"/>
        <end position="243"/>
    </location>
</feature>
<sequence length="371" mass="41645">MAQLALANQHVCDDNPAAALIAFERSIQEAPTAAAYAGRAALHIRERRFTDALQDAAAALKLDPTHEPSLYRKGVACFELDEFESALDAFQAGLKACDPNLIDARKYAMWLRKCEAELEASDDDDDDEEENVPTQAQPIATAPLPTNSGLKVVPCTIKYQYYQTSSHVTITLLAQQIKEEDCTIDIREKTLVVKVRKNDTEMTVISGELYDPVVVEDCKVKHYNSKVDIKLKKKEQFNWNELLKGDLIGEKKIIPPTRRPVQSTTSTATPYASQRDWNRLEKEMEAELEKDKPEGEEALNKLFAEIYGKATPETRRAMNKSFQTSGGTVLSTNWGDVEKTDYEDPSVRQAPAGMEWKDWEGRKLPQKDSGT</sequence>
<dbReference type="GO" id="GO:0051087">
    <property type="term" value="F:protein-folding chaperone binding"/>
    <property type="evidence" value="ECO:0007669"/>
    <property type="project" value="InterPro"/>
</dbReference>
<feature type="compositionally biased region" description="Basic and acidic residues" evidence="3">
    <location>
        <begin position="336"/>
        <end position="346"/>
    </location>
</feature>
<proteinExistence type="inferred from homology"/>
<evidence type="ECO:0000259" key="4">
    <source>
        <dbReference type="PROSITE" id="PS51048"/>
    </source>
</evidence>
<dbReference type="InterPro" id="IPR011990">
    <property type="entry name" value="TPR-like_helical_dom_sf"/>
</dbReference>
<dbReference type="Pfam" id="PF04969">
    <property type="entry name" value="CS"/>
    <property type="match status" value="1"/>
</dbReference>
<feature type="repeat" description="TPR" evidence="2">
    <location>
        <begin position="33"/>
        <end position="66"/>
    </location>
</feature>
<evidence type="ECO:0000313" key="6">
    <source>
        <dbReference type="EMBL" id="CAH0371745.1"/>
    </source>
</evidence>
<feature type="compositionally biased region" description="Polar residues" evidence="3">
    <location>
        <begin position="320"/>
        <end position="334"/>
    </location>
</feature>
<keyword evidence="7" id="KW-1185">Reference proteome</keyword>
<dbReference type="PROSITE" id="PS51048">
    <property type="entry name" value="SGS"/>
    <property type="match status" value="1"/>
</dbReference>
<dbReference type="EMBL" id="CAKKNE010000003">
    <property type="protein sequence ID" value="CAH0371745.1"/>
    <property type="molecule type" value="Genomic_DNA"/>
</dbReference>
<feature type="domain" description="SGS" evidence="4">
    <location>
        <begin position="264"/>
        <end position="361"/>
    </location>
</feature>
<gene>
    <name evidence="6" type="ORF">PECAL_3P16970</name>
</gene>
<feature type="region of interest" description="Disordered" evidence="3">
    <location>
        <begin position="120"/>
        <end position="143"/>
    </location>
</feature>
<dbReference type="InterPro" id="IPR008978">
    <property type="entry name" value="HSP20-like_chaperone"/>
</dbReference>
<feature type="region of interest" description="Disordered" evidence="3">
    <location>
        <begin position="319"/>
        <end position="371"/>
    </location>
</feature>
<evidence type="ECO:0008006" key="8">
    <source>
        <dbReference type="Google" id="ProtNLM"/>
    </source>
</evidence>
<dbReference type="InterPro" id="IPR044563">
    <property type="entry name" value="Sgt1-like"/>
</dbReference>
<feature type="compositionally biased region" description="Basic and acidic residues" evidence="3">
    <location>
        <begin position="355"/>
        <end position="371"/>
    </location>
</feature>
<evidence type="ECO:0000313" key="7">
    <source>
        <dbReference type="Proteomes" id="UP000789595"/>
    </source>
</evidence>
<dbReference type="Proteomes" id="UP000789595">
    <property type="component" value="Unassembled WGS sequence"/>
</dbReference>
<feature type="compositionally biased region" description="Acidic residues" evidence="3">
    <location>
        <begin position="120"/>
        <end position="131"/>
    </location>
</feature>
<evidence type="ECO:0000256" key="1">
    <source>
        <dbReference type="ARBA" id="ARBA00008509"/>
    </source>
</evidence>
<dbReference type="InterPro" id="IPR007052">
    <property type="entry name" value="CS_dom"/>
</dbReference>
<accession>A0A8J2WKE2</accession>
<reference evidence="6" key="1">
    <citation type="submission" date="2021-11" db="EMBL/GenBank/DDBJ databases">
        <authorList>
            <consortium name="Genoscope - CEA"/>
            <person name="William W."/>
        </authorList>
    </citation>
    <scope>NUCLEOTIDE SEQUENCE</scope>
</reference>
<dbReference type="InterPro" id="IPR007699">
    <property type="entry name" value="SGS_dom"/>
</dbReference>
<comment type="caution">
    <text evidence="6">The sequence shown here is derived from an EMBL/GenBank/DDBJ whole genome shotgun (WGS) entry which is preliminary data.</text>
</comment>
<feature type="compositionally biased region" description="Polar residues" evidence="3">
    <location>
        <begin position="132"/>
        <end position="143"/>
    </location>
</feature>
<dbReference type="Gene3D" id="2.60.40.790">
    <property type="match status" value="1"/>
</dbReference>
<dbReference type="SUPFAM" id="SSF49764">
    <property type="entry name" value="HSP20-like chaperones"/>
    <property type="match status" value="1"/>
</dbReference>
<evidence type="ECO:0000256" key="3">
    <source>
        <dbReference type="SAM" id="MobiDB-lite"/>
    </source>
</evidence>
<evidence type="ECO:0000256" key="2">
    <source>
        <dbReference type="PROSITE-ProRule" id="PRU00339"/>
    </source>
</evidence>
<name>A0A8J2WKE2_9STRA</name>
<dbReference type="PROSITE" id="PS51203">
    <property type="entry name" value="CS"/>
    <property type="match status" value="1"/>
</dbReference>
<dbReference type="PANTHER" id="PTHR45862">
    <property type="entry name" value="PROTEIN SGT1 HOMOLOG"/>
    <property type="match status" value="1"/>
</dbReference>